<reference evidence="11" key="1">
    <citation type="journal article" date="2015" name="Nature">
        <title>Complex archaea that bridge the gap between prokaryotes and eukaryotes.</title>
        <authorList>
            <person name="Spang A."/>
            <person name="Saw J.H."/>
            <person name="Jorgensen S.L."/>
            <person name="Zaremba-Niedzwiedzka K."/>
            <person name="Martijn J."/>
            <person name="Lind A.E."/>
            <person name="van Eijk R."/>
            <person name="Schleper C."/>
            <person name="Guy L."/>
            <person name="Ettema T.J."/>
        </authorList>
    </citation>
    <scope>NUCLEOTIDE SEQUENCE</scope>
</reference>
<evidence type="ECO:0000313" key="11">
    <source>
        <dbReference type="EMBL" id="KKO03541.1"/>
    </source>
</evidence>
<evidence type="ECO:0000259" key="10">
    <source>
        <dbReference type="Pfam" id="PF19269"/>
    </source>
</evidence>
<keyword evidence="5" id="KW-0067">ATP-binding</keyword>
<dbReference type="NCBIfam" id="TIGR00464">
    <property type="entry name" value="gltX_bact"/>
    <property type="match status" value="1"/>
</dbReference>
<evidence type="ECO:0000256" key="6">
    <source>
        <dbReference type="ARBA" id="ARBA00022917"/>
    </source>
</evidence>
<evidence type="ECO:0000256" key="5">
    <source>
        <dbReference type="ARBA" id="ARBA00022840"/>
    </source>
</evidence>
<dbReference type="Gene3D" id="3.40.50.620">
    <property type="entry name" value="HUPs"/>
    <property type="match status" value="1"/>
</dbReference>
<sequence>MGTIKTRFAPSPTGWLHVGGARTALFNYVLARQAGGTFLLRIEDTDRARHDESAVAKIIDDLRWLGIEWDEGIEVGPFGELTTSGDNGPYRQSERLDIYKDQVQRLLDDGKAYCAFETPEELAALRKAAEANKTGFRYTRPDPLPAAADADRARAEGRPVVVRFLSPTESVTVHDDIFGDVTIPADEMDDFVILKADGYPTYHLANVVDDHLMGVTLICRGQEFLGQTWRQKALRQAFGFAEPRYAHLPLIMDMQGRKLAKRDGDVEVHSFRQAGYLPEAMVNFLALLGWNPGGGVEKFTLGELVELFSLERIGKSNAKFDRDKLLAFDTDAIAAADDRRRLAAFKDFLAHADTAIPAGDDALLSGLLEAAKGMRTFEDVVTKCGVLFVADDAFDYDDKAVAKVLAKGDNAGYAVLADLRGVLAEAEWSGEALETLIKDYGQAKELGMGKVAQPLRVAVTGTTVSPAIFETLLTLGKDKTLARIDRCLAARA</sequence>
<dbReference type="InterPro" id="IPR008925">
    <property type="entry name" value="aa_tRNA-synth_I_cd-bd_sf"/>
</dbReference>
<dbReference type="InterPro" id="IPR014729">
    <property type="entry name" value="Rossmann-like_a/b/a_fold"/>
</dbReference>
<evidence type="ECO:0000256" key="1">
    <source>
        <dbReference type="ARBA" id="ARBA00007894"/>
    </source>
</evidence>
<gene>
    <name evidence="11" type="ORF">LCGC14_0094660</name>
</gene>
<dbReference type="GO" id="GO:0008270">
    <property type="term" value="F:zinc ion binding"/>
    <property type="evidence" value="ECO:0007669"/>
    <property type="project" value="InterPro"/>
</dbReference>
<dbReference type="EC" id="6.1.1.17" evidence="2"/>
<dbReference type="GO" id="GO:0004818">
    <property type="term" value="F:glutamate-tRNA ligase activity"/>
    <property type="evidence" value="ECO:0007669"/>
    <property type="project" value="UniProtKB-EC"/>
</dbReference>
<dbReference type="Pfam" id="PF19269">
    <property type="entry name" value="Anticodon_2"/>
    <property type="match status" value="1"/>
</dbReference>
<dbReference type="InterPro" id="IPR000924">
    <property type="entry name" value="Glu/Gln-tRNA-synth"/>
</dbReference>
<name>A0A0F9VEF9_9ZZZZ</name>
<organism evidence="11">
    <name type="scientific">marine sediment metagenome</name>
    <dbReference type="NCBI Taxonomy" id="412755"/>
    <lineage>
        <taxon>unclassified sequences</taxon>
        <taxon>metagenomes</taxon>
        <taxon>ecological metagenomes</taxon>
    </lineage>
</organism>
<feature type="domain" description="Aminoacyl-tRNA synthetase class I anticodon-binding" evidence="10">
    <location>
        <begin position="361"/>
        <end position="487"/>
    </location>
</feature>
<dbReference type="InterPro" id="IPR045462">
    <property type="entry name" value="aa-tRNA-synth_I_cd-bd"/>
</dbReference>
<dbReference type="AlphaFoldDB" id="A0A0F9VEF9"/>
<keyword evidence="6" id="KW-0648">Protein biosynthesis</keyword>
<dbReference type="EMBL" id="LAZR01000026">
    <property type="protein sequence ID" value="KKO03541.1"/>
    <property type="molecule type" value="Genomic_DNA"/>
</dbReference>
<protein>
    <recommendedName>
        <fullName evidence="2">glutamate--tRNA ligase</fullName>
        <ecNumber evidence="2">6.1.1.17</ecNumber>
    </recommendedName>
    <alternativeName>
        <fullName evidence="8">Glutamyl-tRNA synthetase</fullName>
    </alternativeName>
</protein>
<dbReference type="HAMAP" id="MF_00022">
    <property type="entry name" value="Glu_tRNA_synth_type1"/>
    <property type="match status" value="1"/>
</dbReference>
<dbReference type="CDD" id="cd00808">
    <property type="entry name" value="GluRS_core"/>
    <property type="match status" value="1"/>
</dbReference>
<dbReference type="Gene3D" id="1.10.10.350">
    <property type="match status" value="1"/>
</dbReference>
<evidence type="ECO:0000256" key="4">
    <source>
        <dbReference type="ARBA" id="ARBA00022741"/>
    </source>
</evidence>
<comment type="caution">
    <text evidence="11">The sequence shown here is derived from an EMBL/GenBank/DDBJ whole genome shotgun (WGS) entry which is preliminary data.</text>
</comment>
<evidence type="ECO:0000256" key="8">
    <source>
        <dbReference type="ARBA" id="ARBA00030865"/>
    </source>
</evidence>
<keyword evidence="7" id="KW-0030">Aminoacyl-tRNA synthetase</keyword>
<keyword evidence="3" id="KW-0436">Ligase</keyword>
<dbReference type="PROSITE" id="PS00178">
    <property type="entry name" value="AA_TRNA_LIGASE_I"/>
    <property type="match status" value="1"/>
</dbReference>
<evidence type="ECO:0000256" key="3">
    <source>
        <dbReference type="ARBA" id="ARBA00022598"/>
    </source>
</evidence>
<dbReference type="InterPro" id="IPR049940">
    <property type="entry name" value="GluQ/Sye"/>
</dbReference>
<dbReference type="Pfam" id="PF00749">
    <property type="entry name" value="tRNA-synt_1c"/>
    <property type="match status" value="1"/>
</dbReference>
<keyword evidence="4" id="KW-0547">Nucleotide-binding</keyword>
<dbReference type="SUPFAM" id="SSF48163">
    <property type="entry name" value="An anticodon-binding domain of class I aminoacyl-tRNA synthetases"/>
    <property type="match status" value="1"/>
</dbReference>
<dbReference type="InterPro" id="IPR020058">
    <property type="entry name" value="Glu/Gln-tRNA-synth_Ib_cat-dom"/>
</dbReference>
<comment type="similarity">
    <text evidence="1">Belongs to the class-I aminoacyl-tRNA synthetase family. Glutamate--tRNA ligase type 1 subfamily.</text>
</comment>
<evidence type="ECO:0000256" key="7">
    <source>
        <dbReference type="ARBA" id="ARBA00023146"/>
    </source>
</evidence>
<dbReference type="InterPro" id="IPR033910">
    <property type="entry name" value="GluRS_core"/>
</dbReference>
<proteinExistence type="inferred from homology"/>
<dbReference type="PANTHER" id="PTHR43311">
    <property type="entry name" value="GLUTAMATE--TRNA LIGASE"/>
    <property type="match status" value="1"/>
</dbReference>
<dbReference type="SUPFAM" id="SSF52374">
    <property type="entry name" value="Nucleotidylyl transferase"/>
    <property type="match status" value="1"/>
</dbReference>
<dbReference type="GO" id="GO:0006424">
    <property type="term" value="P:glutamyl-tRNA aminoacylation"/>
    <property type="evidence" value="ECO:0007669"/>
    <property type="project" value="InterPro"/>
</dbReference>
<dbReference type="PRINTS" id="PR00987">
    <property type="entry name" value="TRNASYNTHGLU"/>
</dbReference>
<dbReference type="GO" id="GO:0005524">
    <property type="term" value="F:ATP binding"/>
    <property type="evidence" value="ECO:0007669"/>
    <property type="project" value="UniProtKB-KW"/>
</dbReference>
<dbReference type="PANTHER" id="PTHR43311:SF2">
    <property type="entry name" value="GLUTAMATE--TRNA LIGASE, MITOCHONDRIAL-RELATED"/>
    <property type="match status" value="1"/>
</dbReference>
<evidence type="ECO:0000259" key="9">
    <source>
        <dbReference type="Pfam" id="PF00749"/>
    </source>
</evidence>
<evidence type="ECO:0000256" key="2">
    <source>
        <dbReference type="ARBA" id="ARBA00012835"/>
    </source>
</evidence>
<accession>A0A0F9VEF9</accession>
<dbReference type="GO" id="GO:0000049">
    <property type="term" value="F:tRNA binding"/>
    <property type="evidence" value="ECO:0007669"/>
    <property type="project" value="InterPro"/>
</dbReference>
<feature type="domain" description="Glutamyl/glutaminyl-tRNA synthetase class Ib catalytic" evidence="9">
    <location>
        <begin position="4"/>
        <end position="325"/>
    </location>
</feature>
<dbReference type="GO" id="GO:0005829">
    <property type="term" value="C:cytosol"/>
    <property type="evidence" value="ECO:0007669"/>
    <property type="project" value="TreeGrafter"/>
</dbReference>
<dbReference type="InterPro" id="IPR001412">
    <property type="entry name" value="aa-tRNA-synth_I_CS"/>
</dbReference>
<dbReference type="InterPro" id="IPR004527">
    <property type="entry name" value="Glu-tRNA-ligase_bac/mito"/>
</dbReference>
<dbReference type="InterPro" id="IPR020751">
    <property type="entry name" value="aa-tRNA-synth_I_codon-bd_sub2"/>
</dbReference>